<dbReference type="RefSeq" id="WP_068027512.1">
    <property type="nucleotide sequence ID" value="NZ_QQAZ01000022.1"/>
</dbReference>
<reference evidence="1 2" key="1">
    <citation type="submission" date="2018-07" db="EMBL/GenBank/DDBJ databases">
        <title>Genomic Encyclopedia of Type Strains, Phase IV (KMG-IV): sequencing the most valuable type-strain genomes for metagenomic binning, comparative biology and taxonomic classification.</title>
        <authorList>
            <person name="Goeker M."/>
        </authorList>
    </citation>
    <scope>NUCLEOTIDE SEQUENCE [LARGE SCALE GENOMIC DNA]</scope>
    <source>
        <strain evidence="1 2">DSM 44952</strain>
    </source>
</reference>
<comment type="caution">
    <text evidence="1">The sequence shown here is derived from an EMBL/GenBank/DDBJ whole genome shotgun (WGS) entry which is preliminary data.</text>
</comment>
<evidence type="ECO:0000313" key="1">
    <source>
        <dbReference type="EMBL" id="RDI43252.1"/>
    </source>
</evidence>
<gene>
    <name evidence="1" type="ORF">DFR68_12214</name>
</gene>
<dbReference type="AlphaFoldDB" id="A0A370GHK7"/>
<dbReference type="STRING" id="1210089.GCA_001613165_06118"/>
<dbReference type="InterPro" id="IPR022536">
    <property type="entry name" value="EspC"/>
</dbReference>
<dbReference type="GO" id="GO:0009306">
    <property type="term" value="P:protein secretion"/>
    <property type="evidence" value="ECO:0007669"/>
    <property type="project" value="InterPro"/>
</dbReference>
<dbReference type="Pfam" id="PF10824">
    <property type="entry name" value="T7SS_ESX_EspC"/>
    <property type="match status" value="1"/>
</dbReference>
<evidence type="ECO:0000313" key="2">
    <source>
        <dbReference type="Proteomes" id="UP000255355"/>
    </source>
</evidence>
<dbReference type="EMBL" id="QQAZ01000022">
    <property type="protein sequence ID" value="RDI43252.1"/>
    <property type="molecule type" value="Genomic_DNA"/>
</dbReference>
<keyword evidence="2" id="KW-1185">Reference proteome</keyword>
<protein>
    <submittedName>
        <fullName evidence="1">Excreted virulence factor EspC (Type VII ESX diderm)</fullName>
    </submittedName>
</protein>
<sequence length="106" mass="11211">MLNVDPDQVRDHSGKVSAQVDSLNKALEAATYLSHVDDGYGMLIQPYATSILTRLHDRIVDGLQKVGEQAGTMPTKLNQAADAFEQKETASADALSGIGAQQGQGA</sequence>
<dbReference type="Proteomes" id="UP000255355">
    <property type="component" value="Unassembled WGS sequence"/>
</dbReference>
<dbReference type="OrthoDB" id="4551840at2"/>
<organism evidence="1 2">
    <name type="scientific">Nocardia mexicana</name>
    <dbReference type="NCBI Taxonomy" id="279262"/>
    <lineage>
        <taxon>Bacteria</taxon>
        <taxon>Bacillati</taxon>
        <taxon>Actinomycetota</taxon>
        <taxon>Actinomycetes</taxon>
        <taxon>Mycobacteriales</taxon>
        <taxon>Nocardiaceae</taxon>
        <taxon>Nocardia</taxon>
    </lineage>
</organism>
<name>A0A370GHK7_9NOCA</name>
<accession>A0A370GHK7</accession>
<proteinExistence type="predicted"/>